<keyword evidence="1" id="KW-0812">Transmembrane</keyword>
<name>A0A803LFA3_CHEQI</name>
<evidence type="ECO:0000256" key="1">
    <source>
        <dbReference type="SAM" id="Phobius"/>
    </source>
</evidence>
<keyword evidence="3" id="KW-1185">Reference proteome</keyword>
<evidence type="ECO:0000313" key="3">
    <source>
        <dbReference type="Proteomes" id="UP000596660"/>
    </source>
</evidence>
<proteinExistence type="predicted"/>
<keyword evidence="1" id="KW-0472">Membrane</keyword>
<feature type="transmembrane region" description="Helical" evidence="1">
    <location>
        <begin position="33"/>
        <end position="54"/>
    </location>
</feature>
<dbReference type="Gramene" id="AUR62011859-RA">
    <property type="protein sequence ID" value="AUR62011859-RA:cds"/>
    <property type="gene ID" value="AUR62011859"/>
</dbReference>
<keyword evidence="1" id="KW-1133">Transmembrane helix</keyword>
<protein>
    <submittedName>
        <fullName evidence="2">Uncharacterized protein</fullName>
    </submittedName>
</protein>
<sequence length="304" mass="33529">MIFELLVLDLILELVLSLMVNLDSLMKVLDYLVMMYLMLIVMLIVLVIDLGLHLDLGLLVECLLECEREHHTKVWIFHLDLWSCAVAINHSWVAANQVNLVLMILLFGIGYAGMGIYRLNLHMVARIRIIMCCAGGALCGAATNSSNSELQAMSLADQPRAPISHTLTLKLLLKMFADFVPTAARVSLAETPAFAKAVNGALANVAVGVSRLRAYLLKLAYLISKMTSKLQVDLQDDLGAFHGILALLSSKPITGKSLRTTWHTSIAPNGHWRLLRLKLEGHQTKDSKGIVPAIHFGNRVVLTF</sequence>
<evidence type="ECO:0000313" key="2">
    <source>
        <dbReference type="EnsemblPlants" id="AUR62011859-RA:cds"/>
    </source>
</evidence>
<reference evidence="2" key="1">
    <citation type="journal article" date="2017" name="Nature">
        <title>The genome of Chenopodium quinoa.</title>
        <authorList>
            <person name="Jarvis D.E."/>
            <person name="Ho Y.S."/>
            <person name="Lightfoot D.J."/>
            <person name="Schmoeckel S.M."/>
            <person name="Li B."/>
            <person name="Borm T.J.A."/>
            <person name="Ohyanagi H."/>
            <person name="Mineta K."/>
            <person name="Michell C.T."/>
            <person name="Saber N."/>
            <person name="Kharbatia N.M."/>
            <person name="Rupper R.R."/>
            <person name="Sharp A.R."/>
            <person name="Dally N."/>
            <person name="Boughton B.A."/>
            <person name="Woo Y.H."/>
            <person name="Gao G."/>
            <person name="Schijlen E.G.W.M."/>
            <person name="Guo X."/>
            <person name="Momin A.A."/>
            <person name="Negrao S."/>
            <person name="Al-Babili S."/>
            <person name="Gehring C."/>
            <person name="Roessner U."/>
            <person name="Jung C."/>
            <person name="Murphy K."/>
            <person name="Arold S.T."/>
            <person name="Gojobori T."/>
            <person name="van der Linden C.G."/>
            <person name="van Loo E.N."/>
            <person name="Jellen E.N."/>
            <person name="Maughan P.J."/>
            <person name="Tester M."/>
        </authorList>
    </citation>
    <scope>NUCLEOTIDE SEQUENCE [LARGE SCALE GENOMIC DNA]</scope>
    <source>
        <strain evidence="2">cv. PI 614886</strain>
    </source>
</reference>
<organism evidence="2 3">
    <name type="scientific">Chenopodium quinoa</name>
    <name type="common">Quinoa</name>
    <dbReference type="NCBI Taxonomy" id="63459"/>
    <lineage>
        <taxon>Eukaryota</taxon>
        <taxon>Viridiplantae</taxon>
        <taxon>Streptophyta</taxon>
        <taxon>Embryophyta</taxon>
        <taxon>Tracheophyta</taxon>
        <taxon>Spermatophyta</taxon>
        <taxon>Magnoliopsida</taxon>
        <taxon>eudicotyledons</taxon>
        <taxon>Gunneridae</taxon>
        <taxon>Pentapetalae</taxon>
        <taxon>Caryophyllales</taxon>
        <taxon>Chenopodiaceae</taxon>
        <taxon>Chenopodioideae</taxon>
        <taxon>Atripliceae</taxon>
        <taxon>Chenopodium</taxon>
    </lineage>
</organism>
<dbReference type="EnsemblPlants" id="AUR62011859-RA">
    <property type="protein sequence ID" value="AUR62011859-RA:cds"/>
    <property type="gene ID" value="AUR62011859"/>
</dbReference>
<accession>A0A803LFA3</accession>
<dbReference type="Proteomes" id="UP000596660">
    <property type="component" value="Unplaced"/>
</dbReference>
<reference evidence="2" key="2">
    <citation type="submission" date="2021-03" db="UniProtKB">
        <authorList>
            <consortium name="EnsemblPlants"/>
        </authorList>
    </citation>
    <scope>IDENTIFICATION</scope>
</reference>
<feature type="transmembrane region" description="Helical" evidence="1">
    <location>
        <begin position="100"/>
        <end position="121"/>
    </location>
</feature>
<dbReference type="AlphaFoldDB" id="A0A803LFA3"/>